<feature type="domain" description="MYND-type" evidence="5">
    <location>
        <begin position="49"/>
        <end position="85"/>
    </location>
</feature>
<keyword evidence="1" id="KW-0479">Metal-binding</keyword>
<evidence type="ECO:0000256" key="2">
    <source>
        <dbReference type="ARBA" id="ARBA00022771"/>
    </source>
</evidence>
<keyword evidence="7" id="KW-1185">Reference proteome</keyword>
<proteinExistence type="predicted"/>
<dbReference type="STRING" id="47428.A0A284SA35"/>
<gene>
    <name evidence="6" type="ORF">ARMOST_21428</name>
</gene>
<dbReference type="EMBL" id="FUEG01000049">
    <property type="protein sequence ID" value="SJL17864.1"/>
    <property type="molecule type" value="Genomic_DNA"/>
</dbReference>
<evidence type="ECO:0000313" key="7">
    <source>
        <dbReference type="Proteomes" id="UP000219338"/>
    </source>
</evidence>
<name>A0A284SA35_ARMOS</name>
<dbReference type="InterPro" id="IPR027974">
    <property type="entry name" value="DUF4470"/>
</dbReference>
<dbReference type="OrthoDB" id="5282002at2759"/>
<dbReference type="InterPro" id="IPR002893">
    <property type="entry name" value="Znf_MYND"/>
</dbReference>
<protein>
    <recommendedName>
        <fullName evidence="5">MYND-type domain-containing protein</fullName>
    </recommendedName>
</protein>
<dbReference type="Gene3D" id="6.10.140.2220">
    <property type="match status" value="1"/>
</dbReference>
<organism evidence="6 7">
    <name type="scientific">Armillaria ostoyae</name>
    <name type="common">Armillaria root rot fungus</name>
    <dbReference type="NCBI Taxonomy" id="47428"/>
    <lineage>
        <taxon>Eukaryota</taxon>
        <taxon>Fungi</taxon>
        <taxon>Dikarya</taxon>
        <taxon>Basidiomycota</taxon>
        <taxon>Agaricomycotina</taxon>
        <taxon>Agaricomycetes</taxon>
        <taxon>Agaricomycetidae</taxon>
        <taxon>Agaricales</taxon>
        <taxon>Marasmiineae</taxon>
        <taxon>Physalacriaceae</taxon>
        <taxon>Armillaria</taxon>
    </lineage>
</organism>
<evidence type="ECO:0000256" key="4">
    <source>
        <dbReference type="PROSITE-ProRule" id="PRU00134"/>
    </source>
</evidence>
<dbReference type="SUPFAM" id="SSF144232">
    <property type="entry name" value="HIT/MYND zinc finger-like"/>
    <property type="match status" value="1"/>
</dbReference>
<reference evidence="7" key="1">
    <citation type="journal article" date="2017" name="Nat. Ecol. Evol.">
        <title>Genome expansion and lineage-specific genetic innovations in the forest pathogenic fungi Armillaria.</title>
        <authorList>
            <person name="Sipos G."/>
            <person name="Prasanna A.N."/>
            <person name="Walter M.C."/>
            <person name="O'Connor E."/>
            <person name="Balint B."/>
            <person name="Krizsan K."/>
            <person name="Kiss B."/>
            <person name="Hess J."/>
            <person name="Varga T."/>
            <person name="Slot J."/>
            <person name="Riley R."/>
            <person name="Boka B."/>
            <person name="Rigling D."/>
            <person name="Barry K."/>
            <person name="Lee J."/>
            <person name="Mihaltcheva S."/>
            <person name="LaButti K."/>
            <person name="Lipzen A."/>
            <person name="Waldron R."/>
            <person name="Moloney N.M."/>
            <person name="Sperisen C."/>
            <person name="Kredics L."/>
            <person name="Vagvoelgyi C."/>
            <person name="Patrignani A."/>
            <person name="Fitzpatrick D."/>
            <person name="Nagy I."/>
            <person name="Doyle S."/>
            <person name="Anderson J.B."/>
            <person name="Grigoriev I.V."/>
            <person name="Gueldener U."/>
            <person name="Muensterkoetter M."/>
            <person name="Nagy L.G."/>
        </authorList>
    </citation>
    <scope>NUCLEOTIDE SEQUENCE [LARGE SCALE GENOMIC DNA]</scope>
    <source>
        <strain evidence="7">C18/9</strain>
    </source>
</reference>
<evidence type="ECO:0000313" key="6">
    <source>
        <dbReference type="EMBL" id="SJL17864.1"/>
    </source>
</evidence>
<evidence type="ECO:0000259" key="5">
    <source>
        <dbReference type="PROSITE" id="PS50865"/>
    </source>
</evidence>
<keyword evidence="2 4" id="KW-0863">Zinc-finger</keyword>
<evidence type="ECO:0000256" key="3">
    <source>
        <dbReference type="ARBA" id="ARBA00022833"/>
    </source>
</evidence>
<evidence type="ECO:0000256" key="1">
    <source>
        <dbReference type="ARBA" id="ARBA00022723"/>
    </source>
</evidence>
<sequence>MSSTNNAMARLDVSLSKFSMNDAEKVAESLASGRRLRPLCCANQNISKNRSCTNDAALTCSGCYLVRYCSKECQTAHWRSHKQDCKNLMNSKSWYPAWVRENRKPAFITSGSKATGLETKQRFGHDMGLWGNMAAIDIINVENNEGADGICNKDLSLAFIACGDLRNVVKTINGLPENYSGTIKIVLNDKNSMAVCRNLIILSILGIIEDVEEAAEHALHLWYSIFLPISFQTHISPLLARASTLKHLDGTPSRLTSSTTTYTKWRLDSIRLLFFQLSKKDMGYAAAKEALNSTMNAPERIDYRERQYASLRPSHRVAFDGWRRSGILLPFSAINEGVSIPNRWLFSPVGDLLLNDSSSPLDGWNYDEVAKAGREHGTTDDDLMGGLFFNVKAQLVEFSQRLRRFKIHIYSYDHDARDLPRILKRDTSSPQRFDRIEVSNIVDKNYVGMSVLSDWGPFLNKGNPHAAVIGHFMNWTTWKKSGEVTSSMTPPGAVTRATENMMACKHDMPDRFSLSDNHPKFLKMSRSLEIFYDTYVAFQEYFKEEKADTIARKAGLKCRRINKIVPHRPFAQLGTSPNTLPYIDSSDRWYRVALLSNSTFCERYVEWEVAAILASESIRDVIRRIKIEITSKNAKDLN</sequence>
<dbReference type="GO" id="GO:0008270">
    <property type="term" value="F:zinc ion binding"/>
    <property type="evidence" value="ECO:0007669"/>
    <property type="project" value="UniProtKB-KW"/>
</dbReference>
<dbReference type="AlphaFoldDB" id="A0A284SA35"/>
<dbReference type="Pfam" id="PF01753">
    <property type="entry name" value="zf-MYND"/>
    <property type="match status" value="1"/>
</dbReference>
<dbReference type="Proteomes" id="UP000219338">
    <property type="component" value="Unassembled WGS sequence"/>
</dbReference>
<accession>A0A284SA35</accession>
<dbReference type="OMA" id="VSIPNRW"/>
<dbReference type="Pfam" id="PF14737">
    <property type="entry name" value="DUF4470"/>
    <property type="match status" value="1"/>
</dbReference>
<keyword evidence="3" id="KW-0862">Zinc</keyword>
<dbReference type="PROSITE" id="PS50865">
    <property type="entry name" value="ZF_MYND_2"/>
    <property type="match status" value="1"/>
</dbReference>